<keyword evidence="5 6" id="KW-0413">Isomerase</keyword>
<dbReference type="Gene3D" id="3.30.230.10">
    <property type="match status" value="1"/>
</dbReference>
<dbReference type="GO" id="GO:0005524">
    <property type="term" value="F:ATP binding"/>
    <property type="evidence" value="ECO:0007669"/>
    <property type="project" value="UniProtKB-UniRule"/>
</dbReference>
<proteinExistence type="inferred from homology"/>
<sequence>MYGGNSLSSTKFKQLSPAEFFYNNRSMAGFDNPTRAVYTVMRELIENSLDACDAHGIKPLIYVSLKRVAADELEVLIADNGVGVPSRYIADAFGRVFFGSKYTIRQSRGTFGLGGKMAILYGQLTTGEPVNVATSIGSDIHLVKLSIDIKLNQPIVHQKKILHNPNSYRGTTVSIKFKGDYVSARNRVIRYLRMTRIALPYASIIFFDPENQVFLAPALTESMPKPPVESKPHPYGVDIIKVKEMVDSSKREVTLLKFLQKFSRIGVTTASRFVTWLGLDPNRPVKKLSDDEIKKIVEGFKSFTFLPPDGSSLSPLGEQTIRTGLTSEYNPEFISVTTRPPSAYEGFSFIVEAALAYGGGINSENGSNEVRLLRFANKIPLIYDSSNDVAMKVIEEDIDWANYGLDPKVDPLLIFIHIAASKVPFKTAGKEYVADREEVRREIRLALRKCARDLKTYLSKKKREQNFHMRNEKLLGYLTLINKYSSALSGKAPLEGRQLGLLIKGAKWDDAKEEI</sequence>
<comment type="similarity">
    <text evidence="6">Belongs to the TOP6B family.</text>
</comment>
<dbReference type="GO" id="GO:0006265">
    <property type="term" value="P:DNA topological change"/>
    <property type="evidence" value="ECO:0007669"/>
    <property type="project" value="UniProtKB-UniRule"/>
</dbReference>
<dbReference type="HAMAP" id="MF_00322">
    <property type="entry name" value="Top6B"/>
    <property type="match status" value="1"/>
</dbReference>
<dbReference type="NCBIfam" id="NF003218">
    <property type="entry name" value="PRK04184.1"/>
    <property type="match status" value="1"/>
</dbReference>
<feature type="domain" description="DNA topoisomerase VI subunit B transducer" evidence="8">
    <location>
        <begin position="308"/>
        <end position="466"/>
    </location>
</feature>
<dbReference type="InterPro" id="IPR010979">
    <property type="entry name" value="Ribosomal_uS13-like_H2TH"/>
</dbReference>
<dbReference type="SUPFAM" id="SSF55874">
    <property type="entry name" value="ATPase domain of HSP90 chaperone/DNA topoisomerase II/histidine kinase"/>
    <property type="match status" value="1"/>
</dbReference>
<dbReference type="InterPro" id="IPR005734">
    <property type="entry name" value="TopoVI_B"/>
</dbReference>
<evidence type="ECO:0000313" key="9">
    <source>
        <dbReference type="EMBL" id="PSN90386.1"/>
    </source>
</evidence>
<dbReference type="Proteomes" id="UP000240490">
    <property type="component" value="Unassembled WGS sequence"/>
</dbReference>
<dbReference type="InterPro" id="IPR014721">
    <property type="entry name" value="Ribsml_uS5_D2-typ_fold_subgr"/>
</dbReference>
<accession>A0A2R6AVL4</accession>
<comment type="subunit">
    <text evidence="6">Homodimer. Heterotetramer of two Top6A and two Top6B chains.</text>
</comment>
<comment type="function">
    <text evidence="6">Relaxes both positive and negative superturns and exhibits a strong decatenase activity.</text>
</comment>
<protein>
    <recommendedName>
        <fullName evidence="6">Type 2 DNA topoisomerase 6 subunit B</fullName>
        <ecNumber evidence="6">5.6.2.2</ecNumber>
    </recommendedName>
    <alternativeName>
        <fullName evidence="6">Type II DNA topoisomerase VI subunit B</fullName>
        <shortName evidence="6">TopoVI-B</shortName>
    </alternativeName>
</protein>
<dbReference type="CDD" id="cd00823">
    <property type="entry name" value="TopoIIB_Trans"/>
    <property type="match status" value="1"/>
</dbReference>
<dbReference type="InterPro" id="IPR015320">
    <property type="entry name" value="TopoVI_B_transducer"/>
</dbReference>
<evidence type="ECO:0000256" key="5">
    <source>
        <dbReference type="ARBA" id="ARBA00023235"/>
    </source>
</evidence>
<evidence type="ECO:0000256" key="4">
    <source>
        <dbReference type="ARBA" id="ARBA00023125"/>
    </source>
</evidence>
<dbReference type="EMBL" id="NEXJ01000084">
    <property type="protein sequence ID" value="PSN90386.1"/>
    <property type="molecule type" value="Genomic_DNA"/>
</dbReference>
<evidence type="ECO:0000259" key="7">
    <source>
        <dbReference type="Pfam" id="PF02518"/>
    </source>
</evidence>
<reference evidence="9 10" key="1">
    <citation type="submission" date="2017-04" db="EMBL/GenBank/DDBJ databases">
        <title>Novel microbial lineages endemic to geothermal iron-oxide mats fill important gaps in the evolutionary history of Archaea.</title>
        <authorList>
            <person name="Jay Z.J."/>
            <person name="Beam J.P."/>
            <person name="Dlakic M."/>
            <person name="Rusch D.B."/>
            <person name="Kozubal M.A."/>
            <person name="Inskeep W.P."/>
        </authorList>
    </citation>
    <scope>NUCLEOTIDE SEQUENCE [LARGE SCALE GENOMIC DNA]</scope>
    <source>
        <strain evidence="9">ECH_B_SAG-M15</strain>
    </source>
</reference>
<dbReference type="Gene3D" id="3.30.565.10">
    <property type="entry name" value="Histidine kinase-like ATPase, C-terminal domain"/>
    <property type="match status" value="1"/>
</dbReference>
<evidence type="ECO:0000256" key="6">
    <source>
        <dbReference type="HAMAP-Rule" id="MF_00322"/>
    </source>
</evidence>
<dbReference type="Pfam" id="PF09239">
    <property type="entry name" value="Topo-VIb_trans"/>
    <property type="match status" value="1"/>
</dbReference>
<dbReference type="SUPFAM" id="SSF46946">
    <property type="entry name" value="S13-like H2TH domain"/>
    <property type="match status" value="1"/>
</dbReference>
<evidence type="ECO:0000256" key="3">
    <source>
        <dbReference type="ARBA" id="ARBA00023029"/>
    </source>
</evidence>
<keyword evidence="1 6" id="KW-0547">Nucleotide-binding</keyword>
<name>A0A2R6AVL4_9ARCH</name>
<feature type="domain" description="Histidine kinase/HSP90-like ATPase" evidence="7">
    <location>
        <begin position="35"/>
        <end position="114"/>
    </location>
</feature>
<organism evidence="9 10">
    <name type="scientific">Candidatus Marsarchaeota G2 archaeon ECH_B_SAG-M15</name>
    <dbReference type="NCBI Taxonomy" id="1978162"/>
    <lineage>
        <taxon>Archaea</taxon>
        <taxon>Candidatus Marsarchaeota</taxon>
        <taxon>Candidatus Marsarchaeota group 2</taxon>
    </lineage>
</organism>
<evidence type="ECO:0000313" key="10">
    <source>
        <dbReference type="Proteomes" id="UP000240490"/>
    </source>
</evidence>
<comment type="catalytic activity">
    <reaction evidence="6">
        <text>ATP-dependent breakage, passage and rejoining of double-stranded DNA.</text>
        <dbReference type="EC" id="5.6.2.2"/>
    </reaction>
</comment>
<dbReference type="NCBIfam" id="TIGR01052">
    <property type="entry name" value="top6b"/>
    <property type="match status" value="1"/>
</dbReference>
<dbReference type="AlphaFoldDB" id="A0A2R6AVL4"/>
<evidence type="ECO:0000256" key="1">
    <source>
        <dbReference type="ARBA" id="ARBA00022741"/>
    </source>
</evidence>
<gene>
    <name evidence="6" type="primary">top6B</name>
    <name evidence="9" type="ORF">B9Q08_04745</name>
</gene>
<dbReference type="EC" id="5.6.2.2" evidence="6"/>
<feature type="binding site" evidence="6">
    <location>
        <position position="430"/>
    </location>
    <ligand>
        <name>ATP</name>
        <dbReference type="ChEBI" id="CHEBI:30616"/>
    </ligand>
</feature>
<feature type="binding site" evidence="6">
    <location>
        <position position="47"/>
    </location>
    <ligand>
        <name>ATP</name>
        <dbReference type="ChEBI" id="CHEBI:30616"/>
    </ligand>
</feature>
<dbReference type="InterPro" id="IPR036890">
    <property type="entry name" value="HATPase_C_sf"/>
</dbReference>
<keyword evidence="2 6" id="KW-0067">ATP-binding</keyword>
<dbReference type="GO" id="GO:0003918">
    <property type="term" value="F:DNA topoisomerase type II (double strand cut, ATP-hydrolyzing) activity"/>
    <property type="evidence" value="ECO:0007669"/>
    <property type="project" value="UniProtKB-UniRule"/>
</dbReference>
<evidence type="ECO:0000256" key="2">
    <source>
        <dbReference type="ARBA" id="ARBA00022840"/>
    </source>
</evidence>
<dbReference type="InterPro" id="IPR020568">
    <property type="entry name" value="Ribosomal_Su5_D2-typ_SF"/>
</dbReference>
<dbReference type="InterPro" id="IPR003594">
    <property type="entry name" value="HATPase_dom"/>
</dbReference>
<dbReference type="PANTHER" id="PTHR48444">
    <property type="entry name" value="DNA TOPOISOMERASE 6 SUBUNIT B"/>
    <property type="match status" value="1"/>
</dbReference>
<evidence type="ECO:0000259" key="8">
    <source>
        <dbReference type="Pfam" id="PF09239"/>
    </source>
</evidence>
<feature type="binding site" evidence="6">
    <location>
        <begin position="100"/>
        <end position="101"/>
    </location>
    <ligand>
        <name>ATP</name>
        <dbReference type="ChEBI" id="CHEBI:30616"/>
    </ligand>
</feature>
<feature type="binding site" evidence="6">
    <location>
        <begin position="109"/>
        <end position="116"/>
    </location>
    <ligand>
        <name>ATP</name>
        <dbReference type="ChEBI" id="CHEBI:30616"/>
    </ligand>
</feature>
<keyword evidence="3 6" id="KW-0799">Topoisomerase</keyword>
<dbReference type="PANTHER" id="PTHR48444:SF1">
    <property type="entry name" value="DNA TOPOISOMERASE 6 SUBUNIT B"/>
    <property type="match status" value="1"/>
</dbReference>
<dbReference type="Gene3D" id="1.10.8.50">
    <property type="match status" value="1"/>
</dbReference>
<comment type="caution">
    <text evidence="9">The sequence shown here is derived from an EMBL/GenBank/DDBJ whole genome shotgun (WGS) entry which is preliminary data.</text>
</comment>
<dbReference type="GO" id="GO:0006260">
    <property type="term" value="P:DNA replication"/>
    <property type="evidence" value="ECO:0007669"/>
    <property type="project" value="UniProtKB-UniRule"/>
</dbReference>
<dbReference type="Pfam" id="PF02518">
    <property type="entry name" value="HATPase_c"/>
    <property type="match status" value="1"/>
</dbReference>
<dbReference type="GO" id="GO:0003677">
    <property type="term" value="F:DNA binding"/>
    <property type="evidence" value="ECO:0007669"/>
    <property type="project" value="UniProtKB-UniRule"/>
</dbReference>
<dbReference type="SUPFAM" id="SSF54211">
    <property type="entry name" value="Ribosomal protein S5 domain 2-like"/>
    <property type="match status" value="1"/>
</dbReference>
<feature type="binding site" evidence="6">
    <location>
        <position position="79"/>
    </location>
    <ligand>
        <name>ATP</name>
        <dbReference type="ChEBI" id="CHEBI:30616"/>
    </ligand>
</feature>
<keyword evidence="4 6" id="KW-0238">DNA-binding</keyword>